<dbReference type="InterPro" id="IPR000642">
    <property type="entry name" value="Peptidase_M41"/>
</dbReference>
<evidence type="ECO:0000256" key="6">
    <source>
        <dbReference type="ARBA" id="ARBA00022723"/>
    </source>
</evidence>
<dbReference type="InterPro" id="IPR003960">
    <property type="entry name" value="ATPase_AAA_CS"/>
</dbReference>
<feature type="active site" evidence="14">
    <location>
        <position position="414"/>
    </location>
</feature>
<dbReference type="InterPro" id="IPR027417">
    <property type="entry name" value="P-loop_NTPase"/>
</dbReference>
<dbReference type="Gene3D" id="1.20.58.760">
    <property type="entry name" value="Peptidase M41"/>
    <property type="match status" value="1"/>
</dbReference>
<keyword evidence="12 14" id="KW-0482">Metalloprotease</keyword>
<feature type="transmembrane region" description="Helical" evidence="14">
    <location>
        <begin position="9"/>
        <end position="28"/>
    </location>
</feature>
<dbReference type="InterPro" id="IPR041569">
    <property type="entry name" value="AAA_lid_3"/>
</dbReference>
<feature type="binding site" evidence="14">
    <location>
        <position position="491"/>
    </location>
    <ligand>
        <name>Zn(2+)</name>
        <dbReference type="ChEBI" id="CHEBI:29105"/>
        <note>catalytic</note>
    </ligand>
</feature>
<dbReference type="Gene3D" id="3.40.50.300">
    <property type="entry name" value="P-loop containing nucleotide triphosphate hydrolases"/>
    <property type="match status" value="1"/>
</dbReference>
<dbReference type="Pfam" id="PF00004">
    <property type="entry name" value="AAA"/>
    <property type="match status" value="1"/>
</dbReference>
<comment type="caution">
    <text evidence="14">Lacks conserved residue(s) required for the propagation of feature annotation.</text>
</comment>
<evidence type="ECO:0000256" key="13">
    <source>
        <dbReference type="ARBA" id="ARBA00023136"/>
    </source>
</evidence>
<evidence type="ECO:0000256" key="15">
    <source>
        <dbReference type="RuleBase" id="RU003651"/>
    </source>
</evidence>
<comment type="caution">
    <text evidence="17">The sequence shown here is derived from an EMBL/GenBank/DDBJ whole genome shotgun (WGS) entry which is preliminary data.</text>
</comment>
<evidence type="ECO:0000256" key="10">
    <source>
        <dbReference type="ARBA" id="ARBA00022840"/>
    </source>
</evidence>
<keyword evidence="11 14" id="KW-1133">Transmembrane helix</keyword>
<name>A0ABS1TC29_9CLOT</name>
<accession>A0ABS1TC29</accession>
<evidence type="ECO:0000313" key="17">
    <source>
        <dbReference type="EMBL" id="MBL4936657.1"/>
    </source>
</evidence>
<evidence type="ECO:0000256" key="7">
    <source>
        <dbReference type="ARBA" id="ARBA00022741"/>
    </source>
</evidence>
<protein>
    <recommendedName>
        <fullName evidence="14">ATP-dependent zinc metalloprotease FtsH</fullName>
        <ecNumber evidence="14">3.4.24.-</ecNumber>
    </recommendedName>
</protein>
<reference evidence="17 18" key="1">
    <citation type="submission" date="2021-01" db="EMBL/GenBank/DDBJ databases">
        <title>Genome public.</title>
        <authorList>
            <person name="Liu C."/>
            <person name="Sun Q."/>
        </authorList>
    </citation>
    <scope>NUCLEOTIDE SEQUENCE [LARGE SCALE GENOMIC DNA]</scope>
    <source>
        <strain evidence="17 18">YIM B02515</strain>
    </source>
</reference>
<evidence type="ECO:0000256" key="1">
    <source>
        <dbReference type="ARBA" id="ARBA00004370"/>
    </source>
</evidence>
<evidence type="ECO:0000256" key="4">
    <source>
        <dbReference type="ARBA" id="ARBA00022670"/>
    </source>
</evidence>
<evidence type="ECO:0000256" key="9">
    <source>
        <dbReference type="ARBA" id="ARBA00022833"/>
    </source>
</evidence>
<evidence type="ECO:0000256" key="2">
    <source>
        <dbReference type="ARBA" id="ARBA00010044"/>
    </source>
</evidence>
<dbReference type="PROSITE" id="PS00674">
    <property type="entry name" value="AAA"/>
    <property type="match status" value="1"/>
</dbReference>
<dbReference type="InterPro" id="IPR011546">
    <property type="entry name" value="Pept_M41_FtsH_extracell"/>
</dbReference>
<keyword evidence="5 14" id="KW-0812">Transmembrane</keyword>
<evidence type="ECO:0000256" key="14">
    <source>
        <dbReference type="HAMAP-Rule" id="MF_01458"/>
    </source>
</evidence>
<evidence type="ECO:0000256" key="12">
    <source>
        <dbReference type="ARBA" id="ARBA00023049"/>
    </source>
</evidence>
<gene>
    <name evidence="14" type="primary">ftsH</name>
    <name evidence="17" type="ORF">JK636_12915</name>
</gene>
<sequence length="580" mass="64271">MNKNKKKYLYIPMAIALLSIVLLLIFNIDSPSKSDKLYVDFMKDIAAKKVSTVYVTSSPKIKVKLTDGNTYETDNPRTNNFKEELLKQGINVSENSPFSPKQAIPTFLLSASLVFMAVMTVKSSSLSSKKLKGVDALDVSAVSNAAYTFNSVAGNEEAKESVKDIVDFLKNPEKYNAYGARMPKGIMLYGEPGTGKTLLAKAVAGEAGVPFYAMSGSDFVQVYVGVGASRIRQLFKKARSHGKAVIFIDEIDAIGKKRDGGKTGGGSEEKDQTLNALLTEMSGFNEKEGIVIIAATNRLDTLDPALLRPGRFDRHIEINLPDIAAREKILELHLKNKPTQDINIHEWAQKTSYFSGAKIESLVNEAAILAAKDEDKFITNLHIDKAYSIVLAGYEKINRDHIKDKDKKITAYHEAGHALLTLKVLPDDKLSKVTIIPTSKGAGGYTLSIPEDKLYQNKDYLKRRIMVLLAGRAAEDIIFGSDFITTGAYNDFQQTTRMVSSMITQYGMGETLGLLNFEELSHLNYANTDNIVKECKTTIDNLYEEVKQIITKDRELLEKITEKLIEKETLLDTDIEEIAS</sequence>
<dbReference type="Pfam" id="PF17862">
    <property type="entry name" value="AAA_lid_3"/>
    <property type="match status" value="1"/>
</dbReference>
<keyword evidence="10 14" id="KW-0067">ATP-binding</keyword>
<organism evidence="17 18">
    <name type="scientific">Clostridium rhizosphaerae</name>
    <dbReference type="NCBI Taxonomy" id="2803861"/>
    <lineage>
        <taxon>Bacteria</taxon>
        <taxon>Bacillati</taxon>
        <taxon>Bacillota</taxon>
        <taxon>Clostridia</taxon>
        <taxon>Eubacteriales</taxon>
        <taxon>Clostridiaceae</taxon>
        <taxon>Clostridium</taxon>
    </lineage>
</organism>
<dbReference type="SUPFAM" id="SSF52540">
    <property type="entry name" value="P-loop containing nucleoside triphosphate hydrolases"/>
    <property type="match status" value="1"/>
</dbReference>
<dbReference type="SMART" id="SM00382">
    <property type="entry name" value="AAA"/>
    <property type="match status" value="1"/>
</dbReference>
<dbReference type="InterPro" id="IPR005936">
    <property type="entry name" value="FtsH"/>
</dbReference>
<comment type="similarity">
    <text evidence="15">Belongs to the AAA ATPase family.</text>
</comment>
<feature type="domain" description="AAA+ ATPase" evidence="16">
    <location>
        <begin position="182"/>
        <end position="322"/>
    </location>
</feature>
<evidence type="ECO:0000259" key="16">
    <source>
        <dbReference type="SMART" id="SM00382"/>
    </source>
</evidence>
<dbReference type="Gene3D" id="3.30.720.210">
    <property type="match status" value="1"/>
</dbReference>
<dbReference type="HAMAP" id="MF_01458">
    <property type="entry name" value="FtsH"/>
    <property type="match status" value="1"/>
</dbReference>
<evidence type="ECO:0000256" key="3">
    <source>
        <dbReference type="ARBA" id="ARBA00022475"/>
    </source>
</evidence>
<keyword evidence="9 14" id="KW-0862">Zinc</keyword>
<evidence type="ECO:0000313" key="18">
    <source>
        <dbReference type="Proteomes" id="UP000632377"/>
    </source>
</evidence>
<comment type="subcellular location">
    <subcellularLocation>
        <location evidence="14">Cell membrane</location>
        <topology evidence="14">Multi-pass membrane protein</topology>
        <orientation evidence="14">Cytoplasmic side</orientation>
    </subcellularLocation>
    <subcellularLocation>
        <location evidence="1">Membrane</location>
    </subcellularLocation>
</comment>
<keyword evidence="13 14" id="KW-0472">Membrane</keyword>
<keyword evidence="18" id="KW-1185">Reference proteome</keyword>
<evidence type="ECO:0000256" key="5">
    <source>
        <dbReference type="ARBA" id="ARBA00022692"/>
    </source>
</evidence>
<proteinExistence type="inferred from homology"/>
<feature type="binding site" evidence="14">
    <location>
        <position position="417"/>
    </location>
    <ligand>
        <name>Zn(2+)</name>
        <dbReference type="ChEBI" id="CHEBI:29105"/>
        <note>catalytic</note>
    </ligand>
</feature>
<dbReference type="InterPro" id="IPR037219">
    <property type="entry name" value="Peptidase_M41-like"/>
</dbReference>
<comment type="subunit">
    <text evidence="14">Homohexamer.</text>
</comment>
<keyword evidence="3 14" id="KW-1003">Cell membrane</keyword>
<dbReference type="EC" id="3.4.24.-" evidence="14"/>
<dbReference type="Gene3D" id="1.10.8.60">
    <property type="match status" value="1"/>
</dbReference>
<dbReference type="PANTHER" id="PTHR23076:SF97">
    <property type="entry name" value="ATP-DEPENDENT ZINC METALLOPROTEASE YME1L1"/>
    <property type="match status" value="1"/>
</dbReference>
<comment type="similarity">
    <text evidence="14">In the central section; belongs to the AAA ATPase family.</text>
</comment>
<dbReference type="InterPro" id="IPR003593">
    <property type="entry name" value="AAA+_ATPase"/>
</dbReference>
<dbReference type="EMBL" id="JAESWC010000008">
    <property type="protein sequence ID" value="MBL4936657.1"/>
    <property type="molecule type" value="Genomic_DNA"/>
</dbReference>
<dbReference type="InterPro" id="IPR003959">
    <property type="entry name" value="ATPase_AAA_core"/>
</dbReference>
<comment type="cofactor">
    <cofactor evidence="14">
        <name>Zn(2+)</name>
        <dbReference type="ChEBI" id="CHEBI:29105"/>
    </cofactor>
    <text evidence="14">Binds 1 zinc ion per subunit.</text>
</comment>
<dbReference type="CDD" id="cd19501">
    <property type="entry name" value="RecA-like_FtsH"/>
    <property type="match status" value="1"/>
</dbReference>
<dbReference type="Pfam" id="PF01434">
    <property type="entry name" value="Peptidase_M41"/>
    <property type="match status" value="1"/>
</dbReference>
<keyword evidence="6 14" id="KW-0479">Metal-binding</keyword>
<evidence type="ECO:0000256" key="11">
    <source>
        <dbReference type="ARBA" id="ARBA00022989"/>
    </source>
</evidence>
<evidence type="ECO:0000256" key="8">
    <source>
        <dbReference type="ARBA" id="ARBA00022801"/>
    </source>
</evidence>
<keyword evidence="8 14" id="KW-0378">Hydrolase</keyword>
<keyword evidence="4 14" id="KW-0645">Protease</keyword>
<dbReference type="SUPFAM" id="SSF140990">
    <property type="entry name" value="FtsH protease domain-like"/>
    <property type="match status" value="1"/>
</dbReference>
<feature type="binding site" evidence="14">
    <location>
        <position position="413"/>
    </location>
    <ligand>
        <name>Zn(2+)</name>
        <dbReference type="ChEBI" id="CHEBI:29105"/>
        <note>catalytic</note>
    </ligand>
</feature>
<comment type="similarity">
    <text evidence="2 14">In the C-terminal section; belongs to the peptidase M41 family.</text>
</comment>
<dbReference type="PANTHER" id="PTHR23076">
    <property type="entry name" value="METALLOPROTEASE M41 FTSH"/>
    <property type="match status" value="1"/>
</dbReference>
<dbReference type="Pfam" id="PF06480">
    <property type="entry name" value="FtsH_ext"/>
    <property type="match status" value="1"/>
</dbReference>
<keyword evidence="7 14" id="KW-0547">Nucleotide-binding</keyword>
<dbReference type="Proteomes" id="UP000632377">
    <property type="component" value="Unassembled WGS sequence"/>
</dbReference>
<comment type="function">
    <text evidence="14">Acts as a processive, ATP-dependent zinc metallopeptidase for both cytoplasmic and membrane proteins. Plays a role in the quality control of integral membrane proteins.</text>
</comment>
<dbReference type="RefSeq" id="WP_202749418.1">
    <property type="nucleotide sequence ID" value="NZ_JAESWC010000008.1"/>
</dbReference>
<feature type="binding site" evidence="14">
    <location>
        <begin position="190"/>
        <end position="197"/>
    </location>
    <ligand>
        <name>ATP</name>
        <dbReference type="ChEBI" id="CHEBI:30616"/>
    </ligand>
</feature>